<dbReference type="PANTHER" id="PTHR30146">
    <property type="entry name" value="LACI-RELATED TRANSCRIPTIONAL REPRESSOR"/>
    <property type="match status" value="1"/>
</dbReference>
<keyword evidence="3" id="KW-0804">Transcription</keyword>
<dbReference type="Gene3D" id="3.40.50.2300">
    <property type="match status" value="2"/>
</dbReference>
<proteinExistence type="predicted"/>
<dbReference type="InterPro" id="IPR028082">
    <property type="entry name" value="Peripla_BP_I"/>
</dbReference>
<dbReference type="EMBL" id="JAGJCB010000007">
    <property type="protein sequence ID" value="MBP0903966.1"/>
    <property type="molecule type" value="Genomic_DNA"/>
</dbReference>
<dbReference type="PANTHER" id="PTHR30146:SF144">
    <property type="entry name" value="LACI-FAMILY TRANSCRIPTION REGULATOR"/>
    <property type="match status" value="1"/>
</dbReference>
<evidence type="ECO:0000256" key="3">
    <source>
        <dbReference type="ARBA" id="ARBA00023163"/>
    </source>
</evidence>
<dbReference type="PROSITE" id="PS50932">
    <property type="entry name" value="HTH_LACI_2"/>
    <property type="match status" value="1"/>
</dbReference>
<reference evidence="5 6" key="1">
    <citation type="submission" date="2021-04" db="EMBL/GenBank/DDBJ databases">
        <title>Mariniflexile gromovii gen. nov., sp. nov., a gliding bacterium isolated from the sea urchin Strongylocentrotus intermedius.</title>
        <authorList>
            <person name="Ko S."/>
            <person name="Le V."/>
            <person name="Ahn C.-Y."/>
            <person name="Oh H.-M."/>
        </authorList>
    </citation>
    <scope>NUCLEOTIDE SEQUENCE [LARGE SCALE GENOMIC DNA]</scope>
    <source>
        <strain evidence="5 6">KCTC 12570</strain>
    </source>
</reference>
<protein>
    <submittedName>
        <fullName evidence="5">Substrate-binding domain-containing protein</fullName>
    </submittedName>
</protein>
<evidence type="ECO:0000313" key="5">
    <source>
        <dbReference type="EMBL" id="MBP0903966.1"/>
    </source>
</evidence>
<dbReference type="InterPro" id="IPR025997">
    <property type="entry name" value="SBP_2_dom"/>
</dbReference>
<dbReference type="SUPFAM" id="SSF53822">
    <property type="entry name" value="Periplasmic binding protein-like I"/>
    <property type="match status" value="1"/>
</dbReference>
<dbReference type="SMART" id="SM00354">
    <property type="entry name" value="HTH_LACI"/>
    <property type="match status" value="1"/>
</dbReference>
<organism evidence="5 6">
    <name type="scientific">Mariniflexile gromovii</name>
    <dbReference type="NCBI Taxonomy" id="362523"/>
    <lineage>
        <taxon>Bacteria</taxon>
        <taxon>Pseudomonadati</taxon>
        <taxon>Bacteroidota</taxon>
        <taxon>Flavobacteriia</taxon>
        <taxon>Flavobacteriales</taxon>
        <taxon>Flavobacteriaceae</taxon>
        <taxon>Mariniflexile</taxon>
    </lineage>
</organism>
<feature type="domain" description="HTH lacI-type" evidence="4">
    <location>
        <begin position="2"/>
        <end position="56"/>
    </location>
</feature>
<dbReference type="InterPro" id="IPR010982">
    <property type="entry name" value="Lambda_DNA-bd_dom_sf"/>
</dbReference>
<keyword evidence="1" id="KW-0805">Transcription regulation</keyword>
<dbReference type="Proteomes" id="UP000670776">
    <property type="component" value="Unassembled WGS sequence"/>
</dbReference>
<accession>A0ABS4BTS4</accession>
<evidence type="ECO:0000256" key="1">
    <source>
        <dbReference type="ARBA" id="ARBA00023015"/>
    </source>
</evidence>
<dbReference type="RefSeq" id="WP_209654760.1">
    <property type="nucleotide sequence ID" value="NZ_JAGJCB010000007.1"/>
</dbReference>
<dbReference type="Gene3D" id="1.10.260.40">
    <property type="entry name" value="lambda repressor-like DNA-binding domains"/>
    <property type="match status" value="1"/>
</dbReference>
<evidence type="ECO:0000256" key="2">
    <source>
        <dbReference type="ARBA" id="ARBA00023125"/>
    </source>
</evidence>
<evidence type="ECO:0000313" key="6">
    <source>
        <dbReference type="Proteomes" id="UP000670776"/>
    </source>
</evidence>
<keyword evidence="2" id="KW-0238">DNA-binding</keyword>
<name>A0ABS4BTS4_9FLAO</name>
<dbReference type="InterPro" id="IPR000843">
    <property type="entry name" value="HTH_LacI"/>
</dbReference>
<dbReference type="PROSITE" id="PS00356">
    <property type="entry name" value="HTH_LACI_1"/>
    <property type="match status" value="1"/>
</dbReference>
<dbReference type="Pfam" id="PF00356">
    <property type="entry name" value="LacI"/>
    <property type="match status" value="1"/>
</dbReference>
<dbReference type="SUPFAM" id="SSF47413">
    <property type="entry name" value="lambda repressor-like DNA-binding domains"/>
    <property type="match status" value="1"/>
</dbReference>
<gene>
    <name evidence="5" type="ORF">J8H85_09005</name>
</gene>
<evidence type="ECO:0000259" key="4">
    <source>
        <dbReference type="PROSITE" id="PS50932"/>
    </source>
</evidence>
<keyword evidence="6" id="KW-1185">Reference proteome</keyword>
<comment type="caution">
    <text evidence="5">The sequence shown here is derived from an EMBL/GenBank/DDBJ whole genome shotgun (WGS) entry which is preliminary data.</text>
</comment>
<dbReference type="CDD" id="cd01392">
    <property type="entry name" value="HTH_LacI"/>
    <property type="match status" value="1"/>
</dbReference>
<dbReference type="Pfam" id="PF13407">
    <property type="entry name" value="Peripla_BP_4"/>
    <property type="match status" value="1"/>
</dbReference>
<sequence>MVRIKDIAIEANVSEGTVDRVLHNRGGVSKKTEEKIKKILERRNFSINPVASALAMKNNHNLAVLIPEYNKTDSFWKLPYLGLLKGSEEVKNIGVNVTYFKFNQYSPESYVETFNNLIKTKPKAVVLVPMFIKETHLIVRELKKTETAYVFLNVDIEGVEGSVYVGQDSYMSGYIAGKLMKLSLPDGSGCGILKTSTSTGDNQAIAKRIQGFKDYYEGSPIESVLYELKVQSFGDRMNLASSVHQFLEEFPSIKGLFVPSSRISAVVDVLSEEQKKYLKLIGFDNTPENVACLKNNTVLFLISQKPFDQGYEAVRIVSNYLVKNKVLNDKLYLPIDILTKENVDYNDATQRMFENDLKQ</sequence>